<dbReference type="EMBL" id="CP127294">
    <property type="protein sequence ID" value="WIX77587.1"/>
    <property type="molecule type" value="Genomic_DNA"/>
</dbReference>
<evidence type="ECO:0000259" key="3">
    <source>
        <dbReference type="Pfam" id="PF05532"/>
    </source>
</evidence>
<dbReference type="Proteomes" id="UP001236014">
    <property type="component" value="Chromosome"/>
</dbReference>
<feature type="compositionally biased region" description="Basic and acidic residues" evidence="2">
    <location>
        <begin position="45"/>
        <end position="60"/>
    </location>
</feature>
<accession>A0A9Y2ICJ4</accession>
<dbReference type="SUPFAM" id="SSF69047">
    <property type="entry name" value="Hypothetical protein YjbJ"/>
    <property type="match status" value="1"/>
</dbReference>
<dbReference type="Pfam" id="PF05532">
    <property type="entry name" value="CsbD"/>
    <property type="match status" value="1"/>
</dbReference>
<dbReference type="InterPro" id="IPR036629">
    <property type="entry name" value="YjbJ_sf"/>
</dbReference>
<dbReference type="Gene3D" id="1.10.1470.10">
    <property type="entry name" value="YjbJ"/>
    <property type="match status" value="1"/>
</dbReference>
<gene>
    <name evidence="4" type="ORF">QRX50_40300</name>
</gene>
<comment type="similarity">
    <text evidence="1">Belongs to the UPF0337 (CsbD) family.</text>
</comment>
<feature type="region of interest" description="Disordered" evidence="2">
    <location>
        <begin position="1"/>
        <end position="60"/>
    </location>
</feature>
<feature type="domain" description="CsbD-like" evidence="3">
    <location>
        <begin position="3"/>
        <end position="54"/>
    </location>
</feature>
<evidence type="ECO:0000313" key="4">
    <source>
        <dbReference type="EMBL" id="WIX77587.1"/>
    </source>
</evidence>
<evidence type="ECO:0000256" key="1">
    <source>
        <dbReference type="ARBA" id="ARBA00009129"/>
    </source>
</evidence>
<evidence type="ECO:0000313" key="5">
    <source>
        <dbReference type="Proteomes" id="UP001236014"/>
    </source>
</evidence>
<evidence type="ECO:0000256" key="2">
    <source>
        <dbReference type="SAM" id="MobiDB-lite"/>
    </source>
</evidence>
<dbReference type="InterPro" id="IPR008462">
    <property type="entry name" value="CsbD"/>
</dbReference>
<sequence>MTEKMQNKADELKGRAKEALGNATGNEQWQAEGKADQAKGALKQAGEKIKDAVDGLKNKD</sequence>
<proteinExistence type="inferred from homology"/>
<protein>
    <submittedName>
        <fullName evidence="4">CsbD family protein</fullName>
    </submittedName>
</protein>
<name>A0A9Y2ICJ4_9PSEU</name>
<dbReference type="KEGG" id="acab:QRX50_40300"/>
<reference evidence="4 5" key="1">
    <citation type="submission" date="2023-06" db="EMBL/GenBank/DDBJ databases">
        <authorList>
            <person name="Oyuntsetseg B."/>
            <person name="Kim S.B."/>
        </authorList>
    </citation>
    <scope>NUCLEOTIDE SEQUENCE [LARGE SCALE GENOMIC DNA]</scope>
    <source>
        <strain evidence="4 5">2-15</strain>
    </source>
</reference>
<keyword evidence="5" id="KW-1185">Reference proteome</keyword>
<dbReference type="AlphaFoldDB" id="A0A9Y2ICJ4"/>
<feature type="compositionally biased region" description="Basic and acidic residues" evidence="2">
    <location>
        <begin position="1"/>
        <end position="18"/>
    </location>
</feature>
<organism evidence="4 5">
    <name type="scientific">Amycolatopsis carbonis</name>
    <dbReference type="NCBI Taxonomy" id="715471"/>
    <lineage>
        <taxon>Bacteria</taxon>
        <taxon>Bacillati</taxon>
        <taxon>Actinomycetota</taxon>
        <taxon>Actinomycetes</taxon>
        <taxon>Pseudonocardiales</taxon>
        <taxon>Pseudonocardiaceae</taxon>
        <taxon>Amycolatopsis</taxon>
    </lineage>
</organism>